<organism evidence="2 3">
    <name type="scientific">Brachionus plicatilis</name>
    <name type="common">Marine rotifer</name>
    <name type="synonym">Brachionus muelleri</name>
    <dbReference type="NCBI Taxonomy" id="10195"/>
    <lineage>
        <taxon>Eukaryota</taxon>
        <taxon>Metazoa</taxon>
        <taxon>Spiralia</taxon>
        <taxon>Gnathifera</taxon>
        <taxon>Rotifera</taxon>
        <taxon>Eurotatoria</taxon>
        <taxon>Monogononta</taxon>
        <taxon>Pseudotrocha</taxon>
        <taxon>Ploima</taxon>
        <taxon>Brachionidae</taxon>
        <taxon>Brachionus</taxon>
    </lineage>
</organism>
<comment type="caution">
    <text evidence="2">The sequence shown here is derived from an EMBL/GenBank/DDBJ whole genome shotgun (WGS) entry which is preliminary data.</text>
</comment>
<keyword evidence="1" id="KW-1133">Transmembrane helix</keyword>
<feature type="transmembrane region" description="Helical" evidence="1">
    <location>
        <begin position="37"/>
        <end position="54"/>
    </location>
</feature>
<proteinExistence type="predicted"/>
<keyword evidence="3" id="KW-1185">Reference proteome</keyword>
<keyword evidence="1" id="KW-0472">Membrane</keyword>
<dbReference type="EMBL" id="REGN01000227">
    <property type="protein sequence ID" value="RNA43391.1"/>
    <property type="molecule type" value="Genomic_DNA"/>
</dbReference>
<sequence>MRVRKKMIIKRTNAPCMMILNLFIIYLNKILTTRGVVVNYGFELVLSVLCFYLPPDMSSSRNHYS</sequence>
<dbReference type="Proteomes" id="UP000276133">
    <property type="component" value="Unassembled WGS sequence"/>
</dbReference>
<evidence type="ECO:0000313" key="2">
    <source>
        <dbReference type="EMBL" id="RNA43391.1"/>
    </source>
</evidence>
<name>A0A3M7T5Z2_BRAPC</name>
<reference evidence="2 3" key="1">
    <citation type="journal article" date="2018" name="Sci. Rep.">
        <title>Genomic signatures of local adaptation to the degree of environmental predictability in rotifers.</title>
        <authorList>
            <person name="Franch-Gras L."/>
            <person name="Hahn C."/>
            <person name="Garcia-Roger E.M."/>
            <person name="Carmona M.J."/>
            <person name="Serra M."/>
            <person name="Gomez A."/>
        </authorList>
    </citation>
    <scope>NUCLEOTIDE SEQUENCE [LARGE SCALE GENOMIC DNA]</scope>
    <source>
        <strain evidence="2">HYR1</strain>
    </source>
</reference>
<keyword evidence="1" id="KW-0812">Transmembrane</keyword>
<evidence type="ECO:0000256" key="1">
    <source>
        <dbReference type="SAM" id="Phobius"/>
    </source>
</evidence>
<accession>A0A3M7T5Z2</accession>
<evidence type="ECO:0000313" key="3">
    <source>
        <dbReference type="Proteomes" id="UP000276133"/>
    </source>
</evidence>
<dbReference type="AlphaFoldDB" id="A0A3M7T5Z2"/>
<gene>
    <name evidence="2" type="ORF">BpHYR1_000694</name>
</gene>
<protein>
    <submittedName>
        <fullName evidence="2">Uncharacterized protein</fullName>
    </submittedName>
</protein>